<feature type="domain" description="SnoaL-like" evidence="1">
    <location>
        <begin position="23"/>
        <end position="128"/>
    </location>
</feature>
<dbReference type="EMBL" id="JAEMHM010000005">
    <property type="protein sequence ID" value="MBJ6724631.1"/>
    <property type="molecule type" value="Genomic_DNA"/>
</dbReference>
<evidence type="ECO:0000313" key="3">
    <source>
        <dbReference type="Proteomes" id="UP000636888"/>
    </source>
</evidence>
<name>A0A8J7J6U8_9BACT</name>
<proteinExistence type="predicted"/>
<evidence type="ECO:0000313" key="2">
    <source>
        <dbReference type="EMBL" id="MBJ6724631.1"/>
    </source>
</evidence>
<dbReference type="AlphaFoldDB" id="A0A8J7J6U8"/>
<evidence type="ECO:0000259" key="1">
    <source>
        <dbReference type="Pfam" id="PF12680"/>
    </source>
</evidence>
<dbReference type="RefSeq" id="WP_199383471.1">
    <property type="nucleotide sequence ID" value="NZ_JAEMHM010000005.1"/>
</dbReference>
<dbReference type="Gene3D" id="3.10.450.50">
    <property type="match status" value="1"/>
</dbReference>
<dbReference type="Pfam" id="PF12680">
    <property type="entry name" value="SnoaL_2"/>
    <property type="match status" value="1"/>
</dbReference>
<dbReference type="SUPFAM" id="SSF54427">
    <property type="entry name" value="NTF2-like"/>
    <property type="match status" value="1"/>
</dbReference>
<dbReference type="InterPro" id="IPR032710">
    <property type="entry name" value="NTF2-like_dom_sf"/>
</dbReference>
<accession>A0A8J7J6U8</accession>
<dbReference type="InterPro" id="IPR037401">
    <property type="entry name" value="SnoaL-like"/>
</dbReference>
<keyword evidence="3" id="KW-1185">Reference proteome</keyword>
<reference evidence="2" key="1">
    <citation type="submission" date="2020-12" db="EMBL/GenBank/DDBJ databases">
        <title>Geomonas sp. Red875, isolated from river sediment.</title>
        <authorList>
            <person name="Xu Z."/>
            <person name="Zhang Z."/>
            <person name="Masuda Y."/>
            <person name="Itoh H."/>
            <person name="Senoo K."/>
        </authorList>
    </citation>
    <scope>NUCLEOTIDE SEQUENCE</scope>
    <source>
        <strain evidence="2">Red875</strain>
    </source>
</reference>
<organism evidence="2 3">
    <name type="scientific">Geomesophilobacter sediminis</name>
    <dbReference type="NCBI Taxonomy" id="2798584"/>
    <lineage>
        <taxon>Bacteria</taxon>
        <taxon>Pseudomonadati</taxon>
        <taxon>Thermodesulfobacteriota</taxon>
        <taxon>Desulfuromonadia</taxon>
        <taxon>Geobacterales</taxon>
        <taxon>Geobacteraceae</taxon>
        <taxon>Geomesophilobacter</taxon>
    </lineage>
</organism>
<comment type="caution">
    <text evidence="2">The sequence shown here is derived from an EMBL/GenBank/DDBJ whole genome shotgun (WGS) entry which is preliminary data.</text>
</comment>
<protein>
    <submittedName>
        <fullName evidence="2">Nuclear transport factor 2 family protein</fullName>
    </submittedName>
</protein>
<gene>
    <name evidence="2" type="ORF">JFN93_07925</name>
</gene>
<sequence>MTGNLAENVVSAEQRAMVEHVYQEWDRAWSEDDLDAMIALYAPDAVLESPLVPHLRGTSNGVCRGREAIRELLEIAAPRKPHRRTFYRKGYFTDGRLLLWEYPRETPEGEQMDFVEVMEIENGLIKRHRVYWGWTGVEIIKTDAYHK</sequence>
<dbReference type="Proteomes" id="UP000636888">
    <property type="component" value="Unassembled WGS sequence"/>
</dbReference>